<sequence length="164" mass="17184">MFKTVCVMILAIGIGVASDEPTVDPVSEIVKDPCDEVTNNIIANRKNLTLGDCGKYFELLKCPNHTDFAPANSVLTGRNLSATTCTTTAAPVTTTTTTMPTTTIAGIAPSATNSNDTGPHPNNNGSSFNNTGPSFTTPENAAMSMFHFGGLAFYVCIVATLARF</sequence>
<evidence type="ECO:0000256" key="1">
    <source>
        <dbReference type="SAM" id="MobiDB-lite"/>
    </source>
</evidence>
<keyword evidence="2" id="KW-1133">Transmembrane helix</keyword>
<gene>
    <name evidence="4" type="ORF">DdX_10072</name>
</gene>
<feature type="signal peptide" evidence="3">
    <location>
        <begin position="1"/>
        <end position="18"/>
    </location>
</feature>
<comment type="caution">
    <text evidence="4">The sequence shown here is derived from an EMBL/GenBank/DDBJ whole genome shotgun (WGS) entry which is preliminary data.</text>
</comment>
<feature type="transmembrane region" description="Helical" evidence="2">
    <location>
        <begin position="141"/>
        <end position="162"/>
    </location>
</feature>
<keyword evidence="3" id="KW-0732">Signal</keyword>
<evidence type="ECO:0000256" key="2">
    <source>
        <dbReference type="SAM" id="Phobius"/>
    </source>
</evidence>
<protein>
    <submittedName>
        <fullName evidence="4">Uncharacterized protein</fullName>
    </submittedName>
</protein>
<keyword evidence="2" id="KW-0812">Transmembrane</keyword>
<accession>A0AAD4N0Q7</accession>
<evidence type="ECO:0000256" key="3">
    <source>
        <dbReference type="SAM" id="SignalP"/>
    </source>
</evidence>
<evidence type="ECO:0000313" key="4">
    <source>
        <dbReference type="EMBL" id="KAI1711610.1"/>
    </source>
</evidence>
<keyword evidence="5" id="KW-1185">Reference proteome</keyword>
<feature type="compositionally biased region" description="Polar residues" evidence="1">
    <location>
        <begin position="110"/>
        <end position="133"/>
    </location>
</feature>
<dbReference type="EMBL" id="JAKKPZ010000021">
    <property type="protein sequence ID" value="KAI1711610.1"/>
    <property type="molecule type" value="Genomic_DNA"/>
</dbReference>
<feature type="chain" id="PRO_5042249511" evidence="3">
    <location>
        <begin position="19"/>
        <end position="164"/>
    </location>
</feature>
<organism evidence="4 5">
    <name type="scientific">Ditylenchus destructor</name>
    <dbReference type="NCBI Taxonomy" id="166010"/>
    <lineage>
        <taxon>Eukaryota</taxon>
        <taxon>Metazoa</taxon>
        <taxon>Ecdysozoa</taxon>
        <taxon>Nematoda</taxon>
        <taxon>Chromadorea</taxon>
        <taxon>Rhabditida</taxon>
        <taxon>Tylenchina</taxon>
        <taxon>Tylenchomorpha</taxon>
        <taxon>Sphaerularioidea</taxon>
        <taxon>Anguinidae</taxon>
        <taxon>Anguininae</taxon>
        <taxon>Ditylenchus</taxon>
    </lineage>
</organism>
<proteinExistence type="predicted"/>
<evidence type="ECO:0000313" key="5">
    <source>
        <dbReference type="Proteomes" id="UP001201812"/>
    </source>
</evidence>
<keyword evidence="2" id="KW-0472">Membrane</keyword>
<feature type="region of interest" description="Disordered" evidence="1">
    <location>
        <begin position="108"/>
        <end position="133"/>
    </location>
</feature>
<dbReference type="Proteomes" id="UP001201812">
    <property type="component" value="Unassembled WGS sequence"/>
</dbReference>
<name>A0AAD4N0Q7_9BILA</name>
<dbReference type="AlphaFoldDB" id="A0AAD4N0Q7"/>
<reference evidence="4" key="1">
    <citation type="submission" date="2022-01" db="EMBL/GenBank/DDBJ databases">
        <title>Genome Sequence Resource for Two Populations of Ditylenchus destructor, the Migratory Endoparasitic Phytonematode.</title>
        <authorList>
            <person name="Zhang H."/>
            <person name="Lin R."/>
            <person name="Xie B."/>
        </authorList>
    </citation>
    <scope>NUCLEOTIDE SEQUENCE</scope>
    <source>
        <strain evidence="4">BazhouSP</strain>
    </source>
</reference>